<gene>
    <name evidence="2" type="ORF">DNK34_00840</name>
    <name evidence="1" type="ORF">DNK44_00830</name>
</gene>
<evidence type="ECO:0000313" key="1">
    <source>
        <dbReference type="EMBL" id="TBU97562.1"/>
    </source>
</evidence>
<reference evidence="3 4" key="1">
    <citation type="submission" date="2018-06" db="EMBL/GenBank/DDBJ databases">
        <title>Three novel Pseudomonas species isolated from symptomatic oak.</title>
        <authorList>
            <person name="Bueno-Gonzalez V."/>
            <person name="Brady C."/>
        </authorList>
    </citation>
    <scope>NUCLEOTIDE SEQUENCE [LARGE SCALE GENOMIC DNA]</scope>
    <source>
        <strain evidence="2 3">P26B</strain>
        <strain evidence="1 4">P6B</strain>
    </source>
</reference>
<evidence type="ECO:0000313" key="4">
    <source>
        <dbReference type="Proteomes" id="UP000293172"/>
    </source>
</evidence>
<proteinExistence type="predicted"/>
<name>A0A4Q9RCG3_9GAMM</name>
<sequence length="407" mass="46049">MLSALFDRLFKRTPSPERFARLFIAAARKAGYRGELEFEPDEFRVSHDNGSFFNLHNAYHAYNKAGRAERDNVLQGFASTLMSAGATSDLDFEQARPLLRPIVRNRGMLEEIRLHHVHSEGWDKPYPMHYRPFGEDCMVLLAIDQPEATSTLTQGPPEAWGISLDEALAIACTNLRDDTPDAFAEVAPGVFRGAWADAYDTSRVLLPDVLQRVAVRGRPVFMLPTRDVLLVSGDRDEAGLGHMLDLSHEAVNDGRCVSALLYTYENSSITTYEPEQAAHRQRRDDLRRLIEYGNYGMQKQFLEKIHARNGHDIFVASYLLYELEADSGRTFSMCTWTRDVDTSLPHADRLVLVMPRNEEEADTLVVGWEEAISVLGELLEPEHDMFPPRLLTRGFPSAEQLARLTPL</sequence>
<dbReference type="EMBL" id="QJUM01000001">
    <property type="protein sequence ID" value="TBV10017.1"/>
    <property type="molecule type" value="Genomic_DNA"/>
</dbReference>
<dbReference type="AlphaFoldDB" id="A0A4Q9RCG3"/>
<dbReference type="Proteomes" id="UP000291334">
    <property type="component" value="Unassembled WGS sequence"/>
</dbReference>
<dbReference type="Proteomes" id="UP000293172">
    <property type="component" value="Unassembled WGS sequence"/>
</dbReference>
<dbReference type="OrthoDB" id="6770354at2"/>
<comment type="caution">
    <text evidence="1">The sequence shown here is derived from an EMBL/GenBank/DDBJ whole genome shotgun (WGS) entry which is preliminary data.</text>
</comment>
<evidence type="ECO:0000313" key="3">
    <source>
        <dbReference type="Proteomes" id="UP000291334"/>
    </source>
</evidence>
<dbReference type="EMBL" id="QJUL01000001">
    <property type="protein sequence ID" value="TBU97562.1"/>
    <property type="molecule type" value="Genomic_DNA"/>
</dbReference>
<keyword evidence="3" id="KW-1185">Reference proteome</keyword>
<evidence type="ECO:0008006" key="5">
    <source>
        <dbReference type="Google" id="ProtNLM"/>
    </source>
</evidence>
<dbReference type="RefSeq" id="WP_131174225.1">
    <property type="nucleotide sequence ID" value="NZ_QJUL01000001.1"/>
</dbReference>
<organism evidence="1 4">
    <name type="scientific">Phytopseudomonas dryadis</name>
    <dbReference type="NCBI Taxonomy" id="2487520"/>
    <lineage>
        <taxon>Bacteria</taxon>
        <taxon>Pseudomonadati</taxon>
        <taxon>Pseudomonadota</taxon>
        <taxon>Gammaproteobacteria</taxon>
        <taxon>Pseudomonadales</taxon>
        <taxon>Pseudomonadaceae</taxon>
        <taxon>Phytopseudomonas</taxon>
    </lineage>
</organism>
<protein>
    <recommendedName>
        <fullName evidence="5">DUF1444 domain-containing protein</fullName>
    </recommendedName>
</protein>
<evidence type="ECO:0000313" key="2">
    <source>
        <dbReference type="EMBL" id="TBV10017.1"/>
    </source>
</evidence>
<accession>A0A4Q9RCG3</accession>